<keyword evidence="5" id="KW-1185">Reference proteome</keyword>
<sequence>MNASRIVIIFCLGIFLFSIYQIFDFLISSKKNQQIYAEIETEFRSENNAWERIASSESNDLELKATTEFPLILEQFIPLLELNKDTVGWITVPNSNVDYPVVQTNNNEFYLHHNFYGDQSIAGSIFMDFRNVGDGTDRHTILYGHNMRDGSMFQGLMKYKDEDFFLDQQIITFYSLYEEFHYEVFSVYVTDTDFNYIPTKFRSNRDYVDFLHELQKKSIFPNEITLSEEDRLLTLSTCSYEWDDARFVVHARKIAKEPN</sequence>
<comment type="caution">
    <text evidence="4">The sequence shown here is derived from an EMBL/GenBank/DDBJ whole genome shotgun (WGS) entry which is preliminary data.</text>
</comment>
<dbReference type="EMBL" id="QOUX01000046">
    <property type="protein sequence ID" value="RXI97880.1"/>
    <property type="molecule type" value="Genomic_DNA"/>
</dbReference>
<dbReference type="Gene3D" id="2.40.260.10">
    <property type="entry name" value="Sortase"/>
    <property type="match status" value="1"/>
</dbReference>
<feature type="transmembrane region" description="Helical" evidence="3">
    <location>
        <begin position="6"/>
        <end position="27"/>
    </location>
</feature>
<dbReference type="Proteomes" id="UP000290649">
    <property type="component" value="Unassembled WGS sequence"/>
</dbReference>
<reference evidence="4 5" key="1">
    <citation type="journal article" date="2019" name="Int. J. Syst. Evol. Microbiol.">
        <title>Anaerobacillus alkaliphilus sp. nov., a novel alkaliphilic and moderately halophilic bacterium.</title>
        <authorList>
            <person name="Borsodi A.K."/>
            <person name="Aszalos J.M."/>
            <person name="Bihari P."/>
            <person name="Nagy I."/>
            <person name="Schumann P."/>
            <person name="Sproer C."/>
            <person name="Kovacs A.L."/>
            <person name="Boka K."/>
            <person name="Dobosy P."/>
            <person name="Ovari M."/>
            <person name="Szili-Kovacs T."/>
            <person name="Toth E."/>
        </authorList>
    </citation>
    <scope>NUCLEOTIDE SEQUENCE [LARGE SCALE GENOMIC DNA]</scope>
    <source>
        <strain evidence="4 5">B16-10</strain>
    </source>
</reference>
<dbReference type="GO" id="GO:0016787">
    <property type="term" value="F:hydrolase activity"/>
    <property type="evidence" value="ECO:0007669"/>
    <property type="project" value="UniProtKB-KW"/>
</dbReference>
<feature type="active site" description="Proton donor/acceptor" evidence="2">
    <location>
        <position position="145"/>
    </location>
</feature>
<dbReference type="Pfam" id="PF04203">
    <property type="entry name" value="Sortase"/>
    <property type="match status" value="1"/>
</dbReference>
<dbReference type="OrthoDB" id="9806013at2"/>
<keyword evidence="3" id="KW-0472">Membrane</keyword>
<evidence type="ECO:0000256" key="3">
    <source>
        <dbReference type="SAM" id="Phobius"/>
    </source>
</evidence>
<dbReference type="InterPro" id="IPR009835">
    <property type="entry name" value="SrtB"/>
</dbReference>
<proteinExistence type="predicted"/>
<gene>
    <name evidence="4" type="primary">srtB</name>
    <name evidence="4" type="ORF">DS745_16100</name>
</gene>
<protein>
    <submittedName>
        <fullName evidence="4">SrtB family sortase</fullName>
        <ecNumber evidence="4">3.4.22.71</ecNumber>
    </submittedName>
</protein>
<keyword evidence="3" id="KW-1133">Transmembrane helix</keyword>
<dbReference type="NCBIfam" id="TIGR03064">
    <property type="entry name" value="sortase_srtB"/>
    <property type="match status" value="1"/>
</dbReference>
<name>A0A4Q0VR70_9BACI</name>
<accession>A0A4Q0VR70</accession>
<dbReference type="SUPFAM" id="SSF63817">
    <property type="entry name" value="Sortase"/>
    <property type="match status" value="1"/>
</dbReference>
<evidence type="ECO:0000256" key="2">
    <source>
        <dbReference type="PIRSR" id="PIRSR605754-1"/>
    </source>
</evidence>
<evidence type="ECO:0000313" key="4">
    <source>
        <dbReference type="EMBL" id="RXI97880.1"/>
    </source>
</evidence>
<organism evidence="4 5">
    <name type="scientific">Anaerobacillus alkaliphilus</name>
    <dbReference type="NCBI Taxonomy" id="1548597"/>
    <lineage>
        <taxon>Bacteria</taxon>
        <taxon>Bacillati</taxon>
        <taxon>Bacillota</taxon>
        <taxon>Bacilli</taxon>
        <taxon>Bacillales</taxon>
        <taxon>Bacillaceae</taxon>
        <taxon>Anaerobacillus</taxon>
    </lineage>
</organism>
<evidence type="ECO:0000313" key="5">
    <source>
        <dbReference type="Proteomes" id="UP000290649"/>
    </source>
</evidence>
<dbReference type="CDD" id="cd05826">
    <property type="entry name" value="Sortase_B"/>
    <property type="match status" value="1"/>
</dbReference>
<keyword evidence="1 4" id="KW-0378">Hydrolase</keyword>
<keyword evidence="3" id="KW-0812">Transmembrane</keyword>
<dbReference type="InterPro" id="IPR023365">
    <property type="entry name" value="Sortase_dom-sf"/>
</dbReference>
<evidence type="ECO:0000256" key="1">
    <source>
        <dbReference type="ARBA" id="ARBA00022801"/>
    </source>
</evidence>
<dbReference type="RefSeq" id="WP_129079245.1">
    <property type="nucleotide sequence ID" value="NZ_QOUX01000046.1"/>
</dbReference>
<feature type="active site" description="Acyl-thioester intermediate" evidence="2">
    <location>
        <position position="238"/>
    </location>
</feature>
<dbReference type="InterPro" id="IPR005754">
    <property type="entry name" value="Sortase"/>
</dbReference>
<dbReference type="EC" id="3.4.22.71" evidence="4"/>
<dbReference type="AlphaFoldDB" id="A0A4Q0VR70"/>